<evidence type="ECO:0000259" key="6">
    <source>
        <dbReference type="PROSITE" id="PS51294"/>
    </source>
</evidence>
<dbReference type="InterPro" id="IPR017930">
    <property type="entry name" value="Myb_dom"/>
</dbReference>
<dbReference type="Pfam" id="PF00249">
    <property type="entry name" value="Myb_DNA-binding"/>
    <property type="match status" value="2"/>
</dbReference>
<dbReference type="InterPro" id="IPR050560">
    <property type="entry name" value="MYB_TF"/>
</dbReference>
<evidence type="ECO:0000313" key="7">
    <source>
        <dbReference type="EMBL" id="KAJ8957647.1"/>
    </source>
</evidence>
<dbReference type="GO" id="GO:0005634">
    <property type="term" value="C:nucleus"/>
    <property type="evidence" value="ECO:0007669"/>
    <property type="project" value="UniProtKB-SubCell"/>
</dbReference>
<feature type="region of interest" description="Disordered" evidence="4">
    <location>
        <begin position="93"/>
        <end position="120"/>
    </location>
</feature>
<dbReference type="PANTHER" id="PTHR45614:SF25">
    <property type="entry name" value="MYB PROTEIN"/>
    <property type="match status" value="1"/>
</dbReference>
<keyword evidence="2" id="KW-0677">Repeat</keyword>
<dbReference type="InterPro" id="IPR009057">
    <property type="entry name" value="Homeodomain-like_sf"/>
</dbReference>
<feature type="region of interest" description="Disordered" evidence="4">
    <location>
        <begin position="286"/>
        <end position="324"/>
    </location>
</feature>
<dbReference type="GO" id="GO:0000278">
    <property type="term" value="P:mitotic cell cycle"/>
    <property type="evidence" value="ECO:0007669"/>
    <property type="project" value="TreeGrafter"/>
</dbReference>
<feature type="domain" description="Myb-like" evidence="5">
    <location>
        <begin position="1"/>
        <end position="42"/>
    </location>
</feature>
<accession>A0AAV8Z3H9</accession>
<dbReference type="InterPro" id="IPR001005">
    <property type="entry name" value="SANT/Myb"/>
</dbReference>
<dbReference type="PANTHER" id="PTHR45614">
    <property type="entry name" value="MYB PROTEIN-RELATED"/>
    <property type="match status" value="1"/>
</dbReference>
<dbReference type="SUPFAM" id="SSF46689">
    <property type="entry name" value="Homeodomain-like"/>
    <property type="match status" value="1"/>
</dbReference>
<dbReference type="Pfam" id="PF09316">
    <property type="entry name" value="Cmyb_C"/>
    <property type="match status" value="1"/>
</dbReference>
<comment type="caution">
    <text evidence="7">The sequence shown here is derived from an EMBL/GenBank/DDBJ whole genome shotgun (WGS) entry which is preliminary data.</text>
</comment>
<dbReference type="Proteomes" id="UP001162162">
    <property type="component" value="Unassembled WGS sequence"/>
</dbReference>
<feature type="region of interest" description="Disordered" evidence="4">
    <location>
        <begin position="339"/>
        <end position="365"/>
    </location>
</feature>
<keyword evidence="8" id="KW-1185">Reference proteome</keyword>
<dbReference type="Gene3D" id="1.10.10.60">
    <property type="entry name" value="Homeodomain-like"/>
    <property type="match status" value="2"/>
</dbReference>
<feature type="compositionally biased region" description="Polar residues" evidence="4">
    <location>
        <begin position="306"/>
        <end position="321"/>
    </location>
</feature>
<dbReference type="CDD" id="cd00167">
    <property type="entry name" value="SANT"/>
    <property type="match status" value="2"/>
</dbReference>
<dbReference type="SMART" id="SM00717">
    <property type="entry name" value="SANT"/>
    <property type="match status" value="2"/>
</dbReference>
<sequence>MQEDEKVIELVNKYGAKKWTLIARHLKGRIGKQCRERWHNHLNPKIKKSAWTEQEDEIIYQAHKMLGNQWARIAKLLPGRTDNAIKNHWNSTMRRKYESESRENGDARRGRHRKAQRHGEAALYSQFAQRGRVEAVVDAQSIKQENVNLYQTTEDWAVELYDQASNQSSAGGFSMGAPTPSPGPNTPTPQHVNSLERLDPSPPQPSNNELPSFNYISVYPNQPSPVKLIPMNDDAMSDFDMGFYNSPGISPLKVNNRQFIKARLVPPSYPQNALVPVANALSIPRASTPPILRRGAKSRRRRDSTEQPPQAFSASAGPSTTKLEDIDFFPGRRQADNLQPAEERRLAHQTAAVQPVAVPQQPQHNLRRGAGLHAGEEAGLHPCQGQDEAVAPSIYHAMNLLSNDVNCDSLVDRDYSPLSTPHGLSMKSEEAGSSSTVDIVTTPSKRLFLNSDTPRTPTPFKKALADLEKKSGPITNLPDTPSSRLEDITEIMKKDQDSSHYETDTSMMVSWLYDGEKEGGPPPAGKENVLPNKRVRKALAPSWASTSSQMSSSEMSFAIETPSKSLGEDTSILFSTPSSIMKDSLGVTGLMDFPPQSGSSKVLGCIMSLSWQLPLPASAPNRPAPAPRSTAAKRITFEDPRPKAPQGEPVTCPTPKSRSALRVLLDYLWAMVACGRTQDQLDLTEKAHRFLKTTSLKPRSLNF</sequence>
<dbReference type="GO" id="GO:0045944">
    <property type="term" value="P:positive regulation of transcription by RNA polymerase II"/>
    <property type="evidence" value="ECO:0007669"/>
    <property type="project" value="TreeGrafter"/>
</dbReference>
<proteinExistence type="predicted"/>
<evidence type="ECO:0000256" key="4">
    <source>
        <dbReference type="SAM" id="MobiDB-lite"/>
    </source>
</evidence>
<dbReference type="PROSITE" id="PS51294">
    <property type="entry name" value="HTH_MYB"/>
    <property type="match status" value="2"/>
</dbReference>
<dbReference type="EMBL" id="JAPWTK010000021">
    <property type="protein sequence ID" value="KAJ8957647.1"/>
    <property type="molecule type" value="Genomic_DNA"/>
</dbReference>
<dbReference type="PROSITE" id="PS50090">
    <property type="entry name" value="MYB_LIKE"/>
    <property type="match status" value="2"/>
</dbReference>
<organism evidence="7 8">
    <name type="scientific">Aromia moschata</name>
    <dbReference type="NCBI Taxonomy" id="1265417"/>
    <lineage>
        <taxon>Eukaryota</taxon>
        <taxon>Metazoa</taxon>
        <taxon>Ecdysozoa</taxon>
        <taxon>Arthropoda</taxon>
        <taxon>Hexapoda</taxon>
        <taxon>Insecta</taxon>
        <taxon>Pterygota</taxon>
        <taxon>Neoptera</taxon>
        <taxon>Endopterygota</taxon>
        <taxon>Coleoptera</taxon>
        <taxon>Polyphaga</taxon>
        <taxon>Cucujiformia</taxon>
        <taxon>Chrysomeloidea</taxon>
        <taxon>Cerambycidae</taxon>
        <taxon>Cerambycinae</taxon>
        <taxon>Callichromatini</taxon>
        <taxon>Aromia</taxon>
    </lineage>
</organism>
<dbReference type="GO" id="GO:0000978">
    <property type="term" value="F:RNA polymerase II cis-regulatory region sequence-specific DNA binding"/>
    <property type="evidence" value="ECO:0007669"/>
    <property type="project" value="TreeGrafter"/>
</dbReference>
<feature type="compositionally biased region" description="Basic and acidic residues" evidence="4">
    <location>
        <begin position="95"/>
        <end position="108"/>
    </location>
</feature>
<feature type="domain" description="Myb-like" evidence="5">
    <location>
        <begin position="43"/>
        <end position="93"/>
    </location>
</feature>
<feature type="region of interest" description="Disordered" evidence="4">
    <location>
        <begin position="168"/>
        <end position="211"/>
    </location>
</feature>
<evidence type="ECO:0000259" key="5">
    <source>
        <dbReference type="PROSITE" id="PS50090"/>
    </source>
</evidence>
<protein>
    <submittedName>
        <fullName evidence="7">Uncharacterized protein</fullName>
    </submittedName>
</protein>
<gene>
    <name evidence="7" type="ORF">NQ318_017539</name>
</gene>
<dbReference type="AlphaFoldDB" id="A0AAV8Z3H9"/>
<feature type="domain" description="HTH myb-type" evidence="6">
    <location>
        <begin position="43"/>
        <end position="97"/>
    </location>
</feature>
<dbReference type="InterPro" id="IPR015395">
    <property type="entry name" value="C-myb_C"/>
</dbReference>
<feature type="compositionally biased region" description="Low complexity" evidence="4">
    <location>
        <begin position="351"/>
        <end position="365"/>
    </location>
</feature>
<feature type="domain" description="HTH myb-type" evidence="6">
    <location>
        <begin position="1"/>
        <end position="42"/>
    </location>
</feature>
<evidence type="ECO:0000256" key="1">
    <source>
        <dbReference type="ARBA" id="ARBA00004123"/>
    </source>
</evidence>
<comment type="subcellular location">
    <subcellularLocation>
        <location evidence="1">Nucleus</location>
    </subcellularLocation>
</comment>
<evidence type="ECO:0000256" key="2">
    <source>
        <dbReference type="ARBA" id="ARBA00022737"/>
    </source>
</evidence>
<dbReference type="GO" id="GO:0000981">
    <property type="term" value="F:DNA-binding transcription factor activity, RNA polymerase II-specific"/>
    <property type="evidence" value="ECO:0007669"/>
    <property type="project" value="TreeGrafter"/>
</dbReference>
<reference evidence="7" key="1">
    <citation type="journal article" date="2023" name="Insect Mol. Biol.">
        <title>Genome sequencing provides insights into the evolution of gene families encoding plant cell wall-degrading enzymes in longhorned beetles.</title>
        <authorList>
            <person name="Shin N.R."/>
            <person name="Okamura Y."/>
            <person name="Kirsch R."/>
            <person name="Pauchet Y."/>
        </authorList>
    </citation>
    <scope>NUCLEOTIDE SEQUENCE</scope>
    <source>
        <strain evidence="7">AMC_N1</strain>
    </source>
</reference>
<keyword evidence="3" id="KW-0238">DNA-binding</keyword>
<dbReference type="FunFam" id="1.10.10.60:FF:000010">
    <property type="entry name" value="Transcriptional activator Myb isoform A"/>
    <property type="match status" value="1"/>
</dbReference>
<name>A0AAV8Z3H9_9CUCU</name>
<evidence type="ECO:0000313" key="8">
    <source>
        <dbReference type="Proteomes" id="UP001162162"/>
    </source>
</evidence>
<evidence type="ECO:0000256" key="3">
    <source>
        <dbReference type="ARBA" id="ARBA00023125"/>
    </source>
</evidence>